<feature type="region of interest" description="Disordered" evidence="1">
    <location>
        <begin position="1"/>
        <end position="22"/>
    </location>
</feature>
<evidence type="ECO:0000313" key="3">
    <source>
        <dbReference type="EMBL" id="KAF2767695.1"/>
    </source>
</evidence>
<dbReference type="PANTHER" id="PTHR35596:SF1">
    <property type="entry name" value="MICROBIAL-TYPE PARG CATALYTIC DOMAIN-CONTAINING PROTEIN"/>
    <property type="match status" value="1"/>
</dbReference>
<dbReference type="Gene3D" id="3.40.220.10">
    <property type="entry name" value="Leucine Aminopeptidase, subunit E, domain 1"/>
    <property type="match status" value="1"/>
</dbReference>
<name>A0A6G1L4D3_9PEZI</name>
<sequence length="527" mass="58308">MEQRGVPALQNRRAQRARRAKETLARSIPDILTASPRARHGIHTAELIVDPDTSSHRGRNPLRIRLSTADTLTAARPCRLRTRNDEPNVAILSMASPWRPGGGFLDGANSQEEFICHRTTAYPSLRDSFYPLPDVGGIYTPDVMVFRDTTPDANDLHTRDRYFVDVITAAAFQFPDVRRGRSDEGLAGICSCGMSYCDRDRELVTRKMKAVMRIAQGKGAKKVVLGAWGCAALGNPVKDVAKLWRQVVAGSPRQRRPNPEQWHGIEEVIFAVPDPLMMREFHAQFHDILAPDLPSPPPDDAHPDDPTWSSTAAKEADLAHLISRVQDTEMQIEQLSNPRAKARLRDVLASLNRELAQGRRAKTSNDDIPSSDHSTPSAEGPGPDDFVFTHLPASDDDDEIHGVYAFDSDSNSSDPPFSPAFEFKPHPPDLVQIETSHDEEDEEEEEEDLDTGTSRLPRFNAKTGWFSGSIDEFHGFLRNGGQEASRRVSREASPVLSAERGAPMENLDEVGLERYLGGLTGGFVVEG</sequence>
<feature type="region of interest" description="Disordered" evidence="1">
    <location>
        <begin position="355"/>
        <end position="394"/>
    </location>
</feature>
<dbReference type="EMBL" id="ML995852">
    <property type="protein sequence ID" value="KAF2767695.1"/>
    <property type="molecule type" value="Genomic_DNA"/>
</dbReference>
<reference evidence="3" key="1">
    <citation type="journal article" date="2020" name="Stud. Mycol.">
        <title>101 Dothideomycetes genomes: a test case for predicting lifestyles and emergence of pathogens.</title>
        <authorList>
            <person name="Haridas S."/>
            <person name="Albert R."/>
            <person name="Binder M."/>
            <person name="Bloem J."/>
            <person name="Labutti K."/>
            <person name="Salamov A."/>
            <person name="Andreopoulos B."/>
            <person name="Baker S."/>
            <person name="Barry K."/>
            <person name="Bills G."/>
            <person name="Bluhm B."/>
            <person name="Cannon C."/>
            <person name="Castanera R."/>
            <person name="Culley D."/>
            <person name="Daum C."/>
            <person name="Ezra D."/>
            <person name="Gonzalez J."/>
            <person name="Henrissat B."/>
            <person name="Kuo A."/>
            <person name="Liang C."/>
            <person name="Lipzen A."/>
            <person name="Lutzoni F."/>
            <person name="Magnuson J."/>
            <person name="Mondo S."/>
            <person name="Nolan M."/>
            <person name="Ohm R."/>
            <person name="Pangilinan J."/>
            <person name="Park H.-J."/>
            <person name="Ramirez L."/>
            <person name="Alfaro M."/>
            <person name="Sun H."/>
            <person name="Tritt A."/>
            <person name="Yoshinaga Y."/>
            <person name="Zwiers L.-H."/>
            <person name="Turgeon B."/>
            <person name="Goodwin S."/>
            <person name="Spatafora J."/>
            <person name="Crous P."/>
            <person name="Grigoriev I."/>
        </authorList>
    </citation>
    <scope>NUCLEOTIDE SEQUENCE</scope>
    <source>
        <strain evidence="3">CBS 116005</strain>
    </source>
</reference>
<feature type="compositionally biased region" description="Polar residues" evidence="1">
    <location>
        <begin position="366"/>
        <end position="377"/>
    </location>
</feature>
<organism evidence="3 4">
    <name type="scientific">Teratosphaeria nubilosa</name>
    <dbReference type="NCBI Taxonomy" id="161662"/>
    <lineage>
        <taxon>Eukaryota</taxon>
        <taxon>Fungi</taxon>
        <taxon>Dikarya</taxon>
        <taxon>Ascomycota</taxon>
        <taxon>Pezizomycotina</taxon>
        <taxon>Dothideomycetes</taxon>
        <taxon>Dothideomycetidae</taxon>
        <taxon>Mycosphaerellales</taxon>
        <taxon>Teratosphaeriaceae</taxon>
        <taxon>Teratosphaeria</taxon>
    </lineage>
</organism>
<evidence type="ECO:0000259" key="2">
    <source>
        <dbReference type="Pfam" id="PF10021"/>
    </source>
</evidence>
<protein>
    <recommendedName>
        <fullName evidence="2">Microbial-type PARG catalytic domain-containing protein</fullName>
    </recommendedName>
</protein>
<feature type="compositionally biased region" description="Acidic residues" evidence="1">
    <location>
        <begin position="437"/>
        <end position="450"/>
    </location>
</feature>
<keyword evidence="4" id="KW-1185">Reference proteome</keyword>
<dbReference type="Proteomes" id="UP000799436">
    <property type="component" value="Unassembled WGS sequence"/>
</dbReference>
<dbReference type="OrthoDB" id="9985428at2759"/>
<gene>
    <name evidence="3" type="ORF">EJ03DRAFT_328887</name>
</gene>
<dbReference type="InterPro" id="IPR012664">
    <property type="entry name" value="CHP02452"/>
</dbReference>
<dbReference type="Pfam" id="PF10021">
    <property type="entry name" value="PARG_cat_microb"/>
    <property type="match status" value="1"/>
</dbReference>
<accession>A0A6G1L4D3</accession>
<dbReference type="PANTHER" id="PTHR35596">
    <property type="entry name" value="DUF2263 DOMAIN-CONTAINING PROTEIN"/>
    <property type="match status" value="1"/>
</dbReference>
<proteinExistence type="predicted"/>
<evidence type="ECO:0000256" key="1">
    <source>
        <dbReference type="SAM" id="MobiDB-lite"/>
    </source>
</evidence>
<feature type="region of interest" description="Disordered" evidence="1">
    <location>
        <begin position="435"/>
        <end position="456"/>
    </location>
</feature>
<dbReference type="SUPFAM" id="SSF52949">
    <property type="entry name" value="Macro domain-like"/>
    <property type="match status" value="1"/>
</dbReference>
<dbReference type="InterPro" id="IPR019261">
    <property type="entry name" value="PARG_cat_microbial"/>
</dbReference>
<dbReference type="NCBIfam" id="TIGR02452">
    <property type="entry name" value="TIGR02452 family protein"/>
    <property type="match status" value="1"/>
</dbReference>
<feature type="region of interest" description="Disordered" evidence="1">
    <location>
        <begin position="289"/>
        <end position="309"/>
    </location>
</feature>
<feature type="domain" description="Microbial-type PARG catalytic" evidence="2">
    <location>
        <begin position="54"/>
        <end position="148"/>
    </location>
</feature>
<dbReference type="AlphaFoldDB" id="A0A6G1L4D3"/>
<evidence type="ECO:0000313" key="4">
    <source>
        <dbReference type="Proteomes" id="UP000799436"/>
    </source>
</evidence>
<dbReference type="InterPro" id="IPR043472">
    <property type="entry name" value="Macro_dom-like"/>
</dbReference>